<dbReference type="PANTHER" id="PTHR30290">
    <property type="entry name" value="PERIPLASMIC BINDING COMPONENT OF ABC TRANSPORTER"/>
    <property type="match status" value="1"/>
</dbReference>
<evidence type="ECO:0000259" key="5">
    <source>
        <dbReference type="Pfam" id="PF00496"/>
    </source>
</evidence>
<keyword evidence="4" id="KW-0732">Signal</keyword>
<evidence type="ECO:0000313" key="6">
    <source>
        <dbReference type="EMBL" id="MPM43384.1"/>
    </source>
</evidence>
<dbReference type="InterPro" id="IPR000914">
    <property type="entry name" value="SBP_5_dom"/>
</dbReference>
<dbReference type="GO" id="GO:0042597">
    <property type="term" value="C:periplasmic space"/>
    <property type="evidence" value="ECO:0007669"/>
    <property type="project" value="UniProtKB-ARBA"/>
</dbReference>
<dbReference type="AlphaFoldDB" id="A0A645A0M6"/>
<dbReference type="GO" id="GO:0015833">
    <property type="term" value="P:peptide transport"/>
    <property type="evidence" value="ECO:0007669"/>
    <property type="project" value="TreeGrafter"/>
</dbReference>
<dbReference type="EMBL" id="VSSQ01010083">
    <property type="protein sequence ID" value="MPM43384.1"/>
    <property type="molecule type" value="Genomic_DNA"/>
</dbReference>
<dbReference type="GO" id="GO:0043190">
    <property type="term" value="C:ATP-binding cassette (ABC) transporter complex"/>
    <property type="evidence" value="ECO:0007669"/>
    <property type="project" value="InterPro"/>
</dbReference>
<evidence type="ECO:0000256" key="3">
    <source>
        <dbReference type="ARBA" id="ARBA00022448"/>
    </source>
</evidence>
<keyword evidence="3" id="KW-0813">Transport</keyword>
<reference evidence="6" key="1">
    <citation type="submission" date="2019-08" db="EMBL/GenBank/DDBJ databases">
        <authorList>
            <person name="Kucharzyk K."/>
            <person name="Murdoch R.W."/>
            <person name="Higgins S."/>
            <person name="Loffler F."/>
        </authorList>
    </citation>
    <scope>NUCLEOTIDE SEQUENCE</scope>
</reference>
<proteinExistence type="inferred from homology"/>
<dbReference type="Gene3D" id="3.40.190.10">
    <property type="entry name" value="Periplasmic binding protein-like II"/>
    <property type="match status" value="1"/>
</dbReference>
<dbReference type="InterPro" id="IPR039424">
    <property type="entry name" value="SBP_5"/>
</dbReference>
<dbReference type="Gene3D" id="3.10.105.10">
    <property type="entry name" value="Dipeptide-binding Protein, Domain 3"/>
    <property type="match status" value="1"/>
</dbReference>
<evidence type="ECO:0000256" key="1">
    <source>
        <dbReference type="ARBA" id="ARBA00004196"/>
    </source>
</evidence>
<evidence type="ECO:0000256" key="2">
    <source>
        <dbReference type="ARBA" id="ARBA00005695"/>
    </source>
</evidence>
<dbReference type="GO" id="GO:0030313">
    <property type="term" value="C:cell envelope"/>
    <property type="evidence" value="ECO:0007669"/>
    <property type="project" value="UniProtKB-SubCell"/>
</dbReference>
<name>A0A645A0M6_9ZZZZ</name>
<evidence type="ECO:0000256" key="4">
    <source>
        <dbReference type="ARBA" id="ARBA00022729"/>
    </source>
</evidence>
<dbReference type="GO" id="GO:1904680">
    <property type="term" value="F:peptide transmembrane transporter activity"/>
    <property type="evidence" value="ECO:0007669"/>
    <property type="project" value="TreeGrafter"/>
</dbReference>
<dbReference type="Pfam" id="PF00496">
    <property type="entry name" value="SBP_bac_5"/>
    <property type="match status" value="1"/>
</dbReference>
<dbReference type="Gene3D" id="3.90.76.10">
    <property type="entry name" value="Dipeptide-binding Protein, Domain 1"/>
    <property type="match status" value="1"/>
</dbReference>
<comment type="similarity">
    <text evidence="2">Belongs to the bacterial solute-binding protein 5 family.</text>
</comment>
<gene>
    <name evidence="6" type="primary">hbpA_8</name>
    <name evidence="6" type="ORF">SDC9_90057</name>
</gene>
<dbReference type="SUPFAM" id="SSF53850">
    <property type="entry name" value="Periplasmic binding protein-like II"/>
    <property type="match status" value="1"/>
</dbReference>
<comment type="subcellular location">
    <subcellularLocation>
        <location evidence="1">Cell envelope</location>
    </subcellularLocation>
</comment>
<feature type="domain" description="Solute-binding protein family 5" evidence="5">
    <location>
        <begin position="39"/>
        <end position="464"/>
    </location>
</feature>
<protein>
    <submittedName>
        <fullName evidence="6">Heme-binding protein A</fullName>
    </submittedName>
</protein>
<dbReference type="PANTHER" id="PTHR30290:SF10">
    <property type="entry name" value="PERIPLASMIC OLIGOPEPTIDE-BINDING PROTEIN-RELATED"/>
    <property type="match status" value="1"/>
</dbReference>
<organism evidence="6">
    <name type="scientific">bioreactor metagenome</name>
    <dbReference type="NCBI Taxonomy" id="1076179"/>
    <lineage>
        <taxon>unclassified sequences</taxon>
        <taxon>metagenomes</taxon>
        <taxon>ecological metagenomes</taxon>
    </lineage>
</organism>
<accession>A0A645A0M6</accession>
<dbReference type="InterPro" id="IPR030678">
    <property type="entry name" value="Peptide/Ni-bd"/>
</dbReference>
<comment type="caution">
    <text evidence="6">The sequence shown here is derived from an EMBL/GenBank/DDBJ whole genome shotgun (WGS) entry which is preliminary data.</text>
</comment>
<sequence length="567" mass="64641">MKTLDPALAGDLASRNMAGALFDTLLQYNYTRRPYVLEPSMLARMPEMREGGASYYFELRDDLFFVSDPAFGPKGGSKEARKVRSSDVVFSFLRIADARMHSPVFWLWRGRVKGIDEFYAATAAAPAESDYFAEYDRGVAGFEVIDERHFAIHLTRPDPRFLYNLAIPYTGIVPQRAVRHYGNDRFAEHPVGSGPFYLSAYRRDYEAVLTRNAEFRTETFPEAQNPADRARKLPLADRIVCSNIRQSLSAWLLFLQGELEVSVLNKDNADLIAGGRELAPALRRRRIELVTHVEFEIQYVGFSFTDPKLAGNLKLRQALTYAYNIPRRIALFNDLAVPAAGPIPPGVPGYAPELEKATNCYDLERARLLLREAGYPDGIDPATGKPLVLNFDQAGNTSLHRQLGEMAAADWSRLGLEIKVNLNNGPRFYQKLRQGEMQLFRLSWVGDYPDAENFLQLFYSKNAGGCNRVFYHDAEFDRQFEAILPMADSPERTARYQAMARYLVGQMPWIFESQPVSYQLKHVWMENFIPHDFACNRWKYWSIDPDLKAATIRSFRPLSLSELQTAE</sequence>
<dbReference type="PIRSF" id="PIRSF002741">
    <property type="entry name" value="MppA"/>
    <property type="match status" value="1"/>
</dbReference>